<dbReference type="RefSeq" id="WP_281469140.1">
    <property type="nucleotide sequence ID" value="NZ_CP124535.1"/>
</dbReference>
<keyword evidence="1" id="KW-0812">Transmembrane</keyword>
<sequence>MRVAFAILGALLLLCLLPLLIAAAAILIARAAGCIPDGGAFATCRIMGTDWADALTTSITLHWLGLVTLPFAAVLAVLLLLLALFALIRRGLR</sequence>
<protein>
    <submittedName>
        <fullName evidence="2">Uncharacterized protein</fullName>
    </submittedName>
</protein>
<organism evidence="2 3">
    <name type="scientific">Fuscovulum ytuae</name>
    <dbReference type="NCBI Taxonomy" id="3042299"/>
    <lineage>
        <taxon>Bacteria</taxon>
        <taxon>Pseudomonadati</taxon>
        <taxon>Pseudomonadota</taxon>
        <taxon>Alphaproteobacteria</taxon>
        <taxon>Rhodobacterales</taxon>
        <taxon>Paracoccaceae</taxon>
        <taxon>Fuscovulum</taxon>
    </lineage>
</organism>
<evidence type="ECO:0000313" key="3">
    <source>
        <dbReference type="Proteomes" id="UP001230978"/>
    </source>
</evidence>
<keyword evidence="1" id="KW-1133">Transmembrane helix</keyword>
<keyword evidence="1" id="KW-0472">Membrane</keyword>
<feature type="transmembrane region" description="Helical" evidence="1">
    <location>
        <begin position="63"/>
        <end position="88"/>
    </location>
</feature>
<dbReference type="EMBL" id="CP124535">
    <property type="protein sequence ID" value="WGV17677.1"/>
    <property type="molecule type" value="Genomic_DNA"/>
</dbReference>
<reference evidence="2 3" key="1">
    <citation type="submission" date="2023-04" db="EMBL/GenBank/DDBJ databases">
        <title>YMD61, complete Genome.</title>
        <authorList>
            <person name="Zhang J."/>
        </authorList>
    </citation>
    <scope>NUCLEOTIDE SEQUENCE [LARGE SCALE GENOMIC DNA]</scope>
    <source>
        <strain evidence="2 3">YMD61</strain>
    </source>
</reference>
<gene>
    <name evidence="2" type="ORF">QF092_07820</name>
</gene>
<evidence type="ECO:0000313" key="2">
    <source>
        <dbReference type="EMBL" id="WGV17677.1"/>
    </source>
</evidence>
<dbReference type="Proteomes" id="UP001230978">
    <property type="component" value="Chromosome"/>
</dbReference>
<proteinExistence type="predicted"/>
<name>A0ABY8QAI6_9RHOB</name>
<evidence type="ECO:0000256" key="1">
    <source>
        <dbReference type="SAM" id="Phobius"/>
    </source>
</evidence>
<accession>A0ABY8QAI6</accession>
<keyword evidence="3" id="KW-1185">Reference proteome</keyword>